<accession>A0A9E7CQ80</accession>
<dbReference type="EMBL" id="CP080467">
    <property type="protein sequence ID" value="UNO47214.1"/>
    <property type="molecule type" value="Genomic_DNA"/>
</dbReference>
<keyword evidence="2" id="KW-1185">Reference proteome</keyword>
<gene>
    <name evidence="1" type="ORF">K1I37_10690</name>
</gene>
<dbReference type="Proteomes" id="UP000829401">
    <property type="component" value="Chromosome"/>
</dbReference>
<name>T0DHR2_ALIAG</name>
<evidence type="ECO:0000313" key="1">
    <source>
        <dbReference type="EMBL" id="UNO47214.1"/>
    </source>
</evidence>
<dbReference type="eggNOG" id="ENOG5032YCM">
    <property type="taxonomic scope" value="Bacteria"/>
</dbReference>
<accession>T0DHR2</accession>
<reference evidence="2" key="1">
    <citation type="journal article" date="2022" name="G3 (Bethesda)">
        <title>Unveiling the complete genome sequence of Alicyclobacillus acidoterrestris DSM 3922T, a taint-producing strain.</title>
        <authorList>
            <person name="Leonardo I.C."/>
            <person name="Barreto Crespo M.T."/>
            <person name="Gaspar F.B."/>
        </authorList>
    </citation>
    <scope>NUCLEOTIDE SEQUENCE [LARGE SCALE GENOMIC DNA]</scope>
    <source>
        <strain evidence="2">DSM 3922</strain>
    </source>
</reference>
<dbReference type="KEGG" id="aaco:K1I37_10690"/>
<proteinExistence type="predicted"/>
<dbReference type="OrthoDB" id="1680253at2"/>
<dbReference type="RefSeq" id="WP_021295518.1">
    <property type="nucleotide sequence ID" value="NZ_AURB01000074.1"/>
</dbReference>
<dbReference type="STRING" id="1356854.N007_21035"/>
<evidence type="ECO:0000313" key="2">
    <source>
        <dbReference type="Proteomes" id="UP000829401"/>
    </source>
</evidence>
<sequence>MFGDWPNLLLAFGAMLFAGAAVKLMDDALDIDYDICRGRRTLAARLGRACLPYSLVVFGIAMMLNRDAAFAVFLSSYAVGMFTRIHESLPSRVPAYVEILIAVLLLVVLVGWRHALWGMAVMSMIDWLDDVMDRRKDLETGQANVAIRFGLVETLVAILIAFCLALYAEVFWTILALIALVILSIVFDTTTTKILETEEEEWDTWS</sequence>
<protein>
    <submittedName>
        <fullName evidence="1">Uncharacterized protein</fullName>
    </submittedName>
</protein>
<dbReference type="AlphaFoldDB" id="T0DHR2"/>
<organism evidence="1 2">
    <name type="scientific">Alicyclobacillus acidoterrestris (strain ATCC 49025 / DSM 3922 / CIP 106132 / NCIMB 13137 / GD3B)</name>
    <dbReference type="NCBI Taxonomy" id="1356854"/>
    <lineage>
        <taxon>Bacteria</taxon>
        <taxon>Bacillati</taxon>
        <taxon>Bacillota</taxon>
        <taxon>Bacilli</taxon>
        <taxon>Bacillales</taxon>
        <taxon>Alicyclobacillaceae</taxon>
        <taxon>Alicyclobacillus</taxon>
    </lineage>
</organism>